<feature type="chain" id="PRO_5005505162" evidence="15">
    <location>
        <begin position="32"/>
        <end position="616"/>
    </location>
</feature>
<feature type="domain" description="EF-hand" evidence="16">
    <location>
        <begin position="66"/>
        <end position="101"/>
    </location>
</feature>
<evidence type="ECO:0000256" key="2">
    <source>
        <dbReference type="ARBA" id="ARBA00004651"/>
    </source>
</evidence>
<dbReference type="GO" id="GO:0005509">
    <property type="term" value="F:calcium ion binding"/>
    <property type="evidence" value="ECO:0007669"/>
    <property type="project" value="InterPro"/>
</dbReference>
<organism evidence="17 18">
    <name type="scientific">Pannonibacter indicus</name>
    <dbReference type="NCBI Taxonomy" id="466044"/>
    <lineage>
        <taxon>Bacteria</taxon>
        <taxon>Pseudomonadati</taxon>
        <taxon>Pseudomonadota</taxon>
        <taxon>Alphaproteobacteria</taxon>
        <taxon>Hyphomicrobiales</taxon>
        <taxon>Stappiaceae</taxon>
        <taxon>Pannonibacter</taxon>
    </lineage>
</organism>
<dbReference type="InterPro" id="IPR051224">
    <property type="entry name" value="NiCoT_RcnA"/>
</dbReference>
<dbReference type="PANTHER" id="PTHR40659:SF1">
    <property type="entry name" value="NICKEL_COBALT EFFLUX SYSTEM RCNA"/>
    <property type="match status" value="1"/>
</dbReference>
<feature type="transmembrane region" description="Helical" evidence="14">
    <location>
        <begin position="511"/>
        <end position="533"/>
    </location>
</feature>
<dbReference type="Pfam" id="PF03824">
    <property type="entry name" value="NicO"/>
    <property type="match status" value="2"/>
</dbReference>
<dbReference type="GO" id="GO:0015099">
    <property type="term" value="F:nickel cation transmembrane transporter activity"/>
    <property type="evidence" value="ECO:0007669"/>
    <property type="project" value="InterPro"/>
</dbReference>
<dbReference type="EMBL" id="CYHE01000007">
    <property type="protein sequence ID" value="CUA97387.1"/>
    <property type="molecule type" value="Genomic_DNA"/>
</dbReference>
<dbReference type="PANTHER" id="PTHR40659">
    <property type="entry name" value="NICKEL/COBALT EFFLUX SYSTEM RCNA"/>
    <property type="match status" value="1"/>
</dbReference>
<evidence type="ECO:0000256" key="1">
    <source>
        <dbReference type="ARBA" id="ARBA00002510"/>
    </source>
</evidence>
<dbReference type="Pfam" id="PF06226">
    <property type="entry name" value="DUF1007"/>
    <property type="match status" value="1"/>
</dbReference>
<dbReference type="GO" id="GO:0005886">
    <property type="term" value="C:plasma membrane"/>
    <property type="evidence" value="ECO:0007669"/>
    <property type="project" value="UniProtKB-SubCell"/>
</dbReference>
<sequence length="616" mass="65161">MSAAVSPTVFLHRAFVLLCCAAMLISMWLLAGGTASAHPHVFVEARTKLVVNDDGLATAVDQVFRFDDAYTAFAIQGFDTNRDGIFSREELAELARVNVQSMEEFGFFTFGDNSRVELDFAMPEVYWLEVVEVPLTEYWAMKQEDIAAIKEDAERTGRPMMTTVKLLELHFLLPLKEPTDLAKTITLDVYDPTYYVDFRFAKNPDATGLINAPASCTVTRKEPPPLDPAVALALAQVGADQRELPPELADVAAGLVNQMIVNCGPGEAAVTASKPPFPPVTPLNGQIQGEGQTAGTDTAGAPPSDRQADAASQMPPAPMEGVPSAALKSNALVGSFFAQIARYQTEFYQKLISALRSFRNSPDAGWLLAFLSFAYGIFHAAGPGHGKAVISSYVLASEDTLKKGILLSFASAFTQALTAILIVCGVAVVFNLTSIAMQQTARWLEIASYVMVMAMGAWLLWVKAFRPMLLGAPAGHDHVHLPGEDGACGTCGHVHAPTAEMAAGRLTPGRALSIILAIGLRPCSGALIVLVFALSQGMILAGIASTLAMAVGTGITVSLLATLAVGAKGLAARLAGADGVWAYRVHRGIEIAAAAAVFLLGLTLLIAMTGWGSVPA</sequence>
<keyword evidence="6" id="KW-0533">Nickel</keyword>
<feature type="transmembrane region" description="Helical" evidence="14">
    <location>
        <begin position="442"/>
        <end position="461"/>
    </location>
</feature>
<keyword evidence="12" id="KW-0170">Cobalt</keyword>
<protein>
    <submittedName>
        <fullName evidence="17">ABC-type nickel/cobalt efflux system, permease component RcnA</fullName>
    </submittedName>
</protein>
<keyword evidence="15" id="KW-0732">Signal</keyword>
<evidence type="ECO:0000256" key="12">
    <source>
        <dbReference type="ARBA" id="ARBA00023285"/>
    </source>
</evidence>
<reference evidence="18" key="1">
    <citation type="submission" date="2015-08" db="EMBL/GenBank/DDBJ databases">
        <authorList>
            <person name="Varghese N."/>
        </authorList>
    </citation>
    <scope>NUCLEOTIDE SEQUENCE [LARGE SCALE GENOMIC DNA]</scope>
    <source>
        <strain evidence="18">DSM 23407</strain>
    </source>
</reference>
<proteinExistence type="predicted"/>
<dbReference type="GO" id="GO:0010045">
    <property type="term" value="P:response to nickel cation"/>
    <property type="evidence" value="ECO:0007669"/>
    <property type="project" value="TreeGrafter"/>
</dbReference>
<dbReference type="RefSeq" id="WP_055455986.1">
    <property type="nucleotide sequence ID" value="NZ_CYHE01000007.1"/>
</dbReference>
<feature type="compositionally biased region" description="Polar residues" evidence="13">
    <location>
        <begin position="283"/>
        <end position="296"/>
    </location>
</feature>
<evidence type="ECO:0000259" key="16">
    <source>
        <dbReference type="PROSITE" id="PS50222"/>
    </source>
</evidence>
<keyword evidence="5" id="KW-1003">Cell membrane</keyword>
<evidence type="ECO:0000256" key="6">
    <source>
        <dbReference type="ARBA" id="ARBA00022596"/>
    </source>
</evidence>
<keyword evidence="10" id="KW-0921">Nickel transport</keyword>
<evidence type="ECO:0000256" key="9">
    <source>
        <dbReference type="ARBA" id="ARBA00023065"/>
    </source>
</evidence>
<feature type="signal peptide" evidence="15">
    <location>
        <begin position="1"/>
        <end position="31"/>
    </location>
</feature>
<accession>A0A0K6I255</accession>
<dbReference type="GO" id="GO:0032025">
    <property type="term" value="P:response to cobalt ion"/>
    <property type="evidence" value="ECO:0007669"/>
    <property type="project" value="TreeGrafter"/>
</dbReference>
<feature type="transmembrane region" description="Helical" evidence="14">
    <location>
        <begin position="588"/>
        <end position="611"/>
    </location>
</feature>
<evidence type="ECO:0000256" key="3">
    <source>
        <dbReference type="ARBA" id="ARBA00022426"/>
    </source>
</evidence>
<dbReference type="InterPro" id="IPR011541">
    <property type="entry name" value="Ni/Co_transpt_high_affinity"/>
</dbReference>
<dbReference type="AlphaFoldDB" id="A0A0K6I255"/>
<name>A0A0K6I255_9HYPH</name>
<keyword evidence="18" id="KW-1185">Reference proteome</keyword>
<evidence type="ECO:0000256" key="14">
    <source>
        <dbReference type="SAM" id="Phobius"/>
    </source>
</evidence>
<keyword evidence="3" id="KW-0171">Cobalt transport</keyword>
<dbReference type="GO" id="GO:0046583">
    <property type="term" value="F:monoatomic cation efflux transmembrane transporter activity"/>
    <property type="evidence" value="ECO:0007669"/>
    <property type="project" value="TreeGrafter"/>
</dbReference>
<evidence type="ECO:0000256" key="13">
    <source>
        <dbReference type="SAM" id="MobiDB-lite"/>
    </source>
</evidence>
<evidence type="ECO:0000256" key="8">
    <source>
        <dbReference type="ARBA" id="ARBA00022989"/>
    </source>
</evidence>
<dbReference type="InterPro" id="IPR002048">
    <property type="entry name" value="EF_hand_dom"/>
</dbReference>
<keyword evidence="9" id="KW-0406">Ion transport</keyword>
<dbReference type="InterPro" id="IPR010412">
    <property type="entry name" value="DUF1007"/>
</dbReference>
<feature type="transmembrane region" description="Helical" evidence="14">
    <location>
        <begin position="364"/>
        <end position="384"/>
    </location>
</feature>
<keyword evidence="11 14" id="KW-0472">Membrane</keyword>
<comment type="subcellular location">
    <subcellularLocation>
        <location evidence="2">Cell membrane</location>
        <topology evidence="2">Multi-pass membrane protein</topology>
    </subcellularLocation>
</comment>
<feature type="transmembrane region" description="Helical" evidence="14">
    <location>
        <begin position="405"/>
        <end position="430"/>
    </location>
</feature>
<dbReference type="PROSITE" id="PS50222">
    <property type="entry name" value="EF_HAND_2"/>
    <property type="match status" value="1"/>
</dbReference>
<dbReference type="Proteomes" id="UP000183900">
    <property type="component" value="Unassembled WGS sequence"/>
</dbReference>
<evidence type="ECO:0000256" key="11">
    <source>
        <dbReference type="ARBA" id="ARBA00023136"/>
    </source>
</evidence>
<comment type="function">
    <text evidence="1">Efflux system for nickel and cobalt.</text>
</comment>
<evidence type="ECO:0000256" key="15">
    <source>
        <dbReference type="SAM" id="SignalP"/>
    </source>
</evidence>
<feature type="region of interest" description="Disordered" evidence="13">
    <location>
        <begin position="283"/>
        <end position="321"/>
    </location>
</feature>
<dbReference type="GO" id="GO:0006824">
    <property type="term" value="P:cobalt ion transport"/>
    <property type="evidence" value="ECO:0007669"/>
    <property type="project" value="UniProtKB-KW"/>
</dbReference>
<dbReference type="OrthoDB" id="9812956at2"/>
<evidence type="ECO:0000256" key="7">
    <source>
        <dbReference type="ARBA" id="ARBA00022692"/>
    </source>
</evidence>
<keyword evidence="4" id="KW-0813">Transport</keyword>
<feature type="transmembrane region" description="Helical" evidence="14">
    <location>
        <begin position="539"/>
        <end position="567"/>
    </location>
</feature>
<keyword evidence="7 14" id="KW-0812">Transmembrane</keyword>
<evidence type="ECO:0000313" key="17">
    <source>
        <dbReference type="EMBL" id="CUA97387.1"/>
    </source>
</evidence>
<evidence type="ECO:0000256" key="10">
    <source>
        <dbReference type="ARBA" id="ARBA00023112"/>
    </source>
</evidence>
<evidence type="ECO:0000256" key="5">
    <source>
        <dbReference type="ARBA" id="ARBA00022475"/>
    </source>
</evidence>
<evidence type="ECO:0000256" key="4">
    <source>
        <dbReference type="ARBA" id="ARBA00022448"/>
    </source>
</evidence>
<keyword evidence="8 14" id="KW-1133">Transmembrane helix</keyword>
<gene>
    <name evidence="17" type="ORF">Ga0061067_107121</name>
</gene>
<evidence type="ECO:0000313" key="18">
    <source>
        <dbReference type="Proteomes" id="UP000183900"/>
    </source>
</evidence>